<protein>
    <submittedName>
        <fullName evidence="1">Uncharacterized protein</fullName>
    </submittedName>
</protein>
<organism evidence="1">
    <name type="scientific">Siphoviridae sp. ctM6i4</name>
    <dbReference type="NCBI Taxonomy" id="2827852"/>
    <lineage>
        <taxon>Viruses</taxon>
        <taxon>Duplodnaviria</taxon>
        <taxon>Heunggongvirae</taxon>
        <taxon>Uroviricota</taxon>
        <taxon>Caudoviricetes</taxon>
    </lineage>
</organism>
<name>A0A8S5T2Z5_9CAUD</name>
<sequence>MYFCAFGLLSKFNIRCNVNSMFAKSLFSEICTQKAHFAQLWAVLGSIRQAGRCCGQGAPFYTPLPKSSGFESRTKVETLPKSKGYPLPESRMILREKISGKVELGLHYALLFHDSGIYPVFLTILHGDLFQ</sequence>
<proteinExistence type="predicted"/>
<dbReference type="EMBL" id="BK032735">
    <property type="protein sequence ID" value="DAF57633.1"/>
    <property type="molecule type" value="Genomic_DNA"/>
</dbReference>
<evidence type="ECO:0000313" key="1">
    <source>
        <dbReference type="EMBL" id="DAF57633.1"/>
    </source>
</evidence>
<accession>A0A8S5T2Z5</accession>
<reference evidence="1" key="1">
    <citation type="journal article" date="2021" name="Proc. Natl. Acad. Sci. U.S.A.">
        <title>A Catalog of Tens of Thousands of Viruses from Human Metagenomes Reveals Hidden Associations with Chronic Diseases.</title>
        <authorList>
            <person name="Tisza M.J."/>
            <person name="Buck C.B."/>
        </authorList>
    </citation>
    <scope>NUCLEOTIDE SEQUENCE</scope>
    <source>
        <strain evidence="1">CtM6i4</strain>
    </source>
</reference>